<dbReference type="Gene3D" id="3.30.2010.10">
    <property type="entry name" value="Metalloproteases ('zincins'), catalytic domain"/>
    <property type="match status" value="1"/>
</dbReference>
<feature type="domain" description="Peptidase M48" evidence="8">
    <location>
        <begin position="63"/>
        <end position="248"/>
    </location>
</feature>
<proteinExistence type="predicted"/>
<comment type="caution">
    <text evidence="9">The sequence shown here is derived from an EMBL/GenBank/DDBJ whole genome shotgun (WGS) entry which is preliminary data.</text>
</comment>
<gene>
    <name evidence="9" type="ORF">GCM10010982_39120</name>
</gene>
<dbReference type="PROSITE" id="PS51257">
    <property type="entry name" value="PROKAR_LIPOPROTEIN"/>
    <property type="match status" value="1"/>
</dbReference>
<reference evidence="9" key="1">
    <citation type="journal article" date="2014" name="Int. J. Syst. Evol. Microbiol.">
        <title>Complete genome sequence of Corynebacterium casei LMG S-19264T (=DSM 44701T), isolated from a smear-ripened cheese.</title>
        <authorList>
            <consortium name="US DOE Joint Genome Institute (JGI-PGF)"/>
            <person name="Walter F."/>
            <person name="Albersmeier A."/>
            <person name="Kalinowski J."/>
            <person name="Ruckert C."/>
        </authorList>
    </citation>
    <scope>NUCLEOTIDE SEQUENCE</scope>
    <source>
        <strain evidence="9">CGMCC 1.7086</strain>
    </source>
</reference>
<dbReference type="PANTHER" id="PTHR22726">
    <property type="entry name" value="METALLOENDOPEPTIDASE OMA1"/>
    <property type="match status" value="1"/>
</dbReference>
<dbReference type="PANTHER" id="PTHR22726:SF24">
    <property type="entry name" value="M48 FAMILY METALLOPEPTIDASE"/>
    <property type="match status" value="1"/>
</dbReference>
<evidence type="ECO:0000256" key="5">
    <source>
        <dbReference type="ARBA" id="ARBA00022833"/>
    </source>
</evidence>
<evidence type="ECO:0000256" key="1">
    <source>
        <dbReference type="ARBA" id="ARBA00001947"/>
    </source>
</evidence>
<evidence type="ECO:0000256" key="6">
    <source>
        <dbReference type="ARBA" id="ARBA00023049"/>
    </source>
</evidence>
<dbReference type="CDD" id="cd07333">
    <property type="entry name" value="M48C_bepA_like"/>
    <property type="match status" value="1"/>
</dbReference>
<keyword evidence="4" id="KW-0378">Hydrolase</keyword>
<evidence type="ECO:0000256" key="3">
    <source>
        <dbReference type="ARBA" id="ARBA00022723"/>
    </source>
</evidence>
<keyword evidence="5" id="KW-0862">Zinc</keyword>
<dbReference type="Proteomes" id="UP000606935">
    <property type="component" value="Unassembled WGS sequence"/>
</dbReference>
<dbReference type="GO" id="GO:0016020">
    <property type="term" value="C:membrane"/>
    <property type="evidence" value="ECO:0007669"/>
    <property type="project" value="TreeGrafter"/>
</dbReference>
<organism evidence="9 10">
    <name type="scientific">Bowmanella pacifica</name>
    <dbReference type="NCBI Taxonomy" id="502051"/>
    <lineage>
        <taxon>Bacteria</taxon>
        <taxon>Pseudomonadati</taxon>
        <taxon>Pseudomonadota</taxon>
        <taxon>Gammaproteobacteria</taxon>
        <taxon>Alteromonadales</taxon>
        <taxon>Alteromonadaceae</taxon>
        <taxon>Bowmanella</taxon>
    </lineage>
</organism>
<dbReference type="AlphaFoldDB" id="A0A918DP48"/>
<dbReference type="InterPro" id="IPR051156">
    <property type="entry name" value="Mito/Outer_Membr_Metalloprot"/>
</dbReference>
<dbReference type="GO" id="GO:0004222">
    <property type="term" value="F:metalloendopeptidase activity"/>
    <property type="evidence" value="ECO:0007669"/>
    <property type="project" value="InterPro"/>
</dbReference>
<name>A0A918DP48_9ALTE</name>
<feature type="signal peptide" evidence="7">
    <location>
        <begin position="1"/>
        <end position="21"/>
    </location>
</feature>
<evidence type="ECO:0000256" key="4">
    <source>
        <dbReference type="ARBA" id="ARBA00022801"/>
    </source>
</evidence>
<evidence type="ECO:0000313" key="9">
    <source>
        <dbReference type="EMBL" id="GGO74991.1"/>
    </source>
</evidence>
<feature type="chain" id="PRO_5036839979" description="Peptidase M48 domain-containing protein" evidence="7">
    <location>
        <begin position="22"/>
        <end position="487"/>
    </location>
</feature>
<dbReference type="GO" id="GO:0051603">
    <property type="term" value="P:proteolysis involved in protein catabolic process"/>
    <property type="evidence" value="ECO:0007669"/>
    <property type="project" value="TreeGrafter"/>
</dbReference>
<dbReference type="GO" id="GO:0046872">
    <property type="term" value="F:metal ion binding"/>
    <property type="evidence" value="ECO:0007669"/>
    <property type="project" value="UniProtKB-KW"/>
</dbReference>
<dbReference type="InterPro" id="IPR001915">
    <property type="entry name" value="Peptidase_M48"/>
</dbReference>
<accession>A0A918DP48</accession>
<keyword evidence="7" id="KW-0732">Signal</keyword>
<keyword evidence="6" id="KW-0482">Metalloprotease</keyword>
<evidence type="ECO:0000259" key="8">
    <source>
        <dbReference type="Pfam" id="PF01435"/>
    </source>
</evidence>
<evidence type="ECO:0000256" key="2">
    <source>
        <dbReference type="ARBA" id="ARBA00022670"/>
    </source>
</evidence>
<reference evidence="9" key="2">
    <citation type="submission" date="2020-09" db="EMBL/GenBank/DDBJ databases">
        <authorList>
            <person name="Sun Q."/>
            <person name="Zhou Y."/>
        </authorList>
    </citation>
    <scope>NUCLEOTIDE SEQUENCE</scope>
    <source>
        <strain evidence="9">CGMCC 1.7086</strain>
    </source>
</reference>
<evidence type="ECO:0000313" key="10">
    <source>
        <dbReference type="Proteomes" id="UP000606935"/>
    </source>
</evidence>
<sequence length="487" mass="54228">MVYRISLLFVMGAVFLLSGCATNPATGDAEFVTMSESSELEIGQEMHQKILETQPIYEDEKVSAYVNRVGQALTSVGERPELTYHFTVLDNPQINAFALPGGYIYVNRGLLAYMHSEAQLAAVLAHELGHVTARHAVQQDTARTGAKVLSVMSVLATGSWAVGDAASLWSSAAVMGYGREMELEADGLGARYLSKAGYSPHAMIEVISTLKDQEKFTRHLNAKTGRQQTYHGLFSTHPRNDTRLKEVVNKAAELEKNTQVMEKDPAEFRNIMEGLVYGPSYRRPAQTKQSEENRFTHSRLGFSLVFPENWQVTNAGHTIVAEAPDKSALIHMEVTRRQEELPPGNYLRKYYDVPLLMRSEDFSQAGMLGHTGIRPADDKLAEPSRVAIFYRGSLIYMLQGEVHKPAPDTDYDKLFLDSIHSFAPARGTAALPKAKTISYVQASPGMTFADIAKRMRIGRYAEEQLRLINGYYPSGEPQEGEWLKIIK</sequence>
<evidence type="ECO:0000256" key="7">
    <source>
        <dbReference type="SAM" id="SignalP"/>
    </source>
</evidence>
<dbReference type="RefSeq" id="WP_229702304.1">
    <property type="nucleotide sequence ID" value="NZ_BMLS01000009.1"/>
</dbReference>
<dbReference type="Pfam" id="PF01435">
    <property type="entry name" value="Peptidase_M48"/>
    <property type="match status" value="1"/>
</dbReference>
<comment type="cofactor">
    <cofactor evidence="1">
        <name>Zn(2+)</name>
        <dbReference type="ChEBI" id="CHEBI:29105"/>
    </cofactor>
</comment>
<protein>
    <recommendedName>
        <fullName evidence="8">Peptidase M48 domain-containing protein</fullName>
    </recommendedName>
</protein>
<dbReference type="EMBL" id="BMLS01000009">
    <property type="protein sequence ID" value="GGO74991.1"/>
    <property type="molecule type" value="Genomic_DNA"/>
</dbReference>
<keyword evidence="10" id="KW-1185">Reference proteome</keyword>
<keyword evidence="3" id="KW-0479">Metal-binding</keyword>
<keyword evidence="2" id="KW-0645">Protease</keyword>